<proteinExistence type="predicted"/>
<gene>
    <name evidence="1" type="ordered locus">Fleli_3865</name>
</gene>
<protein>
    <submittedName>
        <fullName evidence="1">Uncharacterized protein</fullName>
    </submittedName>
</protein>
<keyword evidence="2" id="KW-1185">Reference proteome</keyword>
<dbReference type="STRING" id="880071.Fleli_3865"/>
<evidence type="ECO:0000313" key="1">
    <source>
        <dbReference type="EMBL" id="AFM06170.1"/>
    </source>
</evidence>
<sequence>MSYLKIETSILTIISTSIDRIDGFIILNVGANEDSSFALFIKDTSIDFRKNQELQTKCAYSSIYWEGNRFLVVQIQLKSYSYDSSSSTVHIKGKGQIKEDEDEDFYYNLDFECTFQIPSIDSSVSKK</sequence>
<name>I4AQD5_BERLS</name>
<dbReference type="Proteomes" id="UP000006054">
    <property type="component" value="Chromosome"/>
</dbReference>
<dbReference type="HOGENOM" id="CLU_1967297_0_0_10"/>
<accession>I4AQD5</accession>
<dbReference type="KEGG" id="fli:Fleli_3865"/>
<reference evidence="2" key="1">
    <citation type="submission" date="2012-06" db="EMBL/GenBank/DDBJ databases">
        <title>The complete genome of Flexibacter litoralis DSM 6794.</title>
        <authorList>
            <person name="Lucas S."/>
            <person name="Copeland A."/>
            <person name="Lapidus A."/>
            <person name="Glavina del Rio T."/>
            <person name="Dalin E."/>
            <person name="Tice H."/>
            <person name="Bruce D."/>
            <person name="Goodwin L."/>
            <person name="Pitluck S."/>
            <person name="Peters L."/>
            <person name="Ovchinnikova G."/>
            <person name="Lu M."/>
            <person name="Kyrpides N."/>
            <person name="Mavromatis K."/>
            <person name="Ivanova N."/>
            <person name="Brettin T."/>
            <person name="Detter J.C."/>
            <person name="Han C."/>
            <person name="Larimer F."/>
            <person name="Land M."/>
            <person name="Hauser L."/>
            <person name="Markowitz V."/>
            <person name="Cheng J.-F."/>
            <person name="Hugenholtz P."/>
            <person name="Woyke T."/>
            <person name="Wu D."/>
            <person name="Spring S."/>
            <person name="Lang E."/>
            <person name="Kopitz M."/>
            <person name="Brambilla E."/>
            <person name="Klenk H.-P."/>
            <person name="Eisen J.A."/>
        </authorList>
    </citation>
    <scope>NUCLEOTIDE SEQUENCE [LARGE SCALE GENOMIC DNA]</scope>
    <source>
        <strain evidence="2">ATCC 23117 / DSM 6794 / NBRC 15988 / NCIMB 1366 / Sio-4</strain>
    </source>
</reference>
<evidence type="ECO:0000313" key="2">
    <source>
        <dbReference type="Proteomes" id="UP000006054"/>
    </source>
</evidence>
<dbReference type="AlphaFoldDB" id="I4AQD5"/>
<dbReference type="EMBL" id="CP003345">
    <property type="protein sequence ID" value="AFM06170.1"/>
    <property type="molecule type" value="Genomic_DNA"/>
</dbReference>
<organism evidence="1 2">
    <name type="scientific">Bernardetia litoralis (strain ATCC 23117 / DSM 6794 / NBRC 15988 / NCIMB 1366 / Fx l1 / Sio-4)</name>
    <name type="common">Flexibacter litoralis</name>
    <dbReference type="NCBI Taxonomy" id="880071"/>
    <lineage>
        <taxon>Bacteria</taxon>
        <taxon>Pseudomonadati</taxon>
        <taxon>Bacteroidota</taxon>
        <taxon>Cytophagia</taxon>
        <taxon>Cytophagales</taxon>
        <taxon>Bernardetiaceae</taxon>
        <taxon>Bernardetia</taxon>
    </lineage>
</organism>
<dbReference type="RefSeq" id="WP_014799593.1">
    <property type="nucleotide sequence ID" value="NC_018018.1"/>
</dbReference>